<evidence type="ECO:0000313" key="2">
    <source>
        <dbReference type="Proteomes" id="UP001162001"/>
    </source>
</evidence>
<dbReference type="Pfam" id="PF19174">
    <property type="entry name" value="DUF5856"/>
    <property type="match status" value="1"/>
</dbReference>
<name>A0A7D3V608_9VIRU</name>
<dbReference type="InterPro" id="IPR043876">
    <property type="entry name" value="DUF5856"/>
</dbReference>
<organism evidence="1 2">
    <name type="scientific">Fadolivirus FV1/VV64</name>
    <dbReference type="NCBI Taxonomy" id="3070911"/>
    <lineage>
        <taxon>Viruses</taxon>
        <taxon>Varidnaviria</taxon>
        <taxon>Bamfordvirae</taxon>
        <taxon>Nucleocytoviricota</taxon>
        <taxon>Megaviricetes</taxon>
        <taxon>Imitervirales</taxon>
        <taxon>Mimiviridae</taxon>
        <taxon>Klosneuvirinae</taxon>
        <taxon>Fadolivirus</taxon>
        <taxon>Fadolivirus algeromassiliense</taxon>
    </lineage>
</organism>
<sequence length="129" mass="14913">MTDKAVNSKSVLEKLLKVMFKHQLQLKMYHFQTNGYGAHKASDSYLEKFESNLDKFMEVAQGIFGKLDTKSISLNFDTLTDETITGELDNFTNLLRQLDTYMAKNTELLNIRDEMIGDAQQLKYLLTFK</sequence>
<proteinExistence type="predicted"/>
<keyword evidence="2" id="KW-1185">Reference proteome</keyword>
<protein>
    <submittedName>
        <fullName evidence="1">Uncharacterized protein</fullName>
    </submittedName>
</protein>
<reference evidence="1 2" key="1">
    <citation type="submission" date="2020-04" db="EMBL/GenBank/DDBJ databases">
        <title>Advantages and limits of metagenomic assembly and binning of a giant virus.</title>
        <authorList>
            <person name="Schulz F."/>
            <person name="Andreani J."/>
            <person name="Francis R."/>
            <person name="Boudjemaa H."/>
            <person name="Bou Khalil J.Y."/>
            <person name="Lee J."/>
            <person name="La Scola B."/>
            <person name="Woyke T."/>
        </authorList>
    </citation>
    <scope>NUCLEOTIDE SEQUENCE [LARGE SCALE GENOMIC DNA]</scope>
    <source>
        <strain evidence="1 2">FV1/VV64</strain>
    </source>
</reference>
<evidence type="ECO:0000313" key="1">
    <source>
        <dbReference type="EMBL" id="QKF94652.1"/>
    </source>
</evidence>
<dbReference type="EMBL" id="MT418680">
    <property type="protein sequence ID" value="QKF94652.1"/>
    <property type="molecule type" value="Genomic_DNA"/>
</dbReference>
<gene>
    <name evidence="1" type="ORF">Fadolivirus_1_1194</name>
</gene>
<accession>A0A7D3V608</accession>
<dbReference type="Proteomes" id="UP001162001">
    <property type="component" value="Segment"/>
</dbReference>